<evidence type="ECO:0000313" key="3">
    <source>
        <dbReference type="EMBL" id="OGF40749.1"/>
    </source>
</evidence>
<dbReference type="AlphaFoldDB" id="A0A1F5TPK9"/>
<dbReference type="InterPro" id="IPR003675">
    <property type="entry name" value="Rce1/LyrA-like_dom"/>
</dbReference>
<feature type="transmembrane region" description="Helical" evidence="1">
    <location>
        <begin position="133"/>
        <end position="152"/>
    </location>
</feature>
<organism evidence="3 4">
    <name type="scientific">Candidatus Falkowbacteria bacterium RIFOXYD2_FULL_34_120</name>
    <dbReference type="NCBI Taxonomy" id="1798007"/>
    <lineage>
        <taxon>Bacteria</taxon>
        <taxon>Candidatus Falkowiibacteriota</taxon>
    </lineage>
</organism>
<feature type="transmembrane region" description="Helical" evidence="1">
    <location>
        <begin position="104"/>
        <end position="121"/>
    </location>
</feature>
<feature type="transmembrane region" description="Helical" evidence="1">
    <location>
        <begin position="16"/>
        <end position="40"/>
    </location>
</feature>
<name>A0A1F5TPK9_9BACT</name>
<evidence type="ECO:0000313" key="4">
    <source>
        <dbReference type="Proteomes" id="UP000177579"/>
    </source>
</evidence>
<protein>
    <recommendedName>
        <fullName evidence="2">CAAX prenyl protease 2/Lysostaphin resistance protein A-like domain-containing protein</fullName>
    </recommendedName>
</protein>
<accession>A0A1F5TPK9</accession>
<keyword evidence="1" id="KW-0472">Membrane</keyword>
<evidence type="ECO:0000256" key="1">
    <source>
        <dbReference type="SAM" id="Phobius"/>
    </source>
</evidence>
<proteinExistence type="predicted"/>
<dbReference type="EMBL" id="MFGO01000021">
    <property type="protein sequence ID" value="OGF40749.1"/>
    <property type="molecule type" value="Genomic_DNA"/>
</dbReference>
<evidence type="ECO:0000259" key="2">
    <source>
        <dbReference type="Pfam" id="PF02517"/>
    </source>
</evidence>
<keyword evidence="1" id="KW-1133">Transmembrane helix</keyword>
<reference evidence="3 4" key="1">
    <citation type="journal article" date="2016" name="Nat. Commun.">
        <title>Thousands of microbial genomes shed light on interconnected biogeochemical processes in an aquifer system.</title>
        <authorList>
            <person name="Anantharaman K."/>
            <person name="Brown C.T."/>
            <person name="Hug L.A."/>
            <person name="Sharon I."/>
            <person name="Castelle C.J."/>
            <person name="Probst A.J."/>
            <person name="Thomas B.C."/>
            <person name="Singh A."/>
            <person name="Wilkins M.J."/>
            <person name="Karaoz U."/>
            <person name="Brodie E.L."/>
            <person name="Williams K.H."/>
            <person name="Hubbard S.S."/>
            <person name="Banfield J.F."/>
        </authorList>
    </citation>
    <scope>NUCLEOTIDE SEQUENCE [LARGE SCALE GENOMIC DNA]</scope>
</reference>
<dbReference type="Pfam" id="PF02517">
    <property type="entry name" value="Rce1-like"/>
    <property type="match status" value="1"/>
</dbReference>
<dbReference type="GO" id="GO:0080120">
    <property type="term" value="P:CAAX-box protein maturation"/>
    <property type="evidence" value="ECO:0007669"/>
    <property type="project" value="UniProtKB-ARBA"/>
</dbReference>
<dbReference type="GO" id="GO:0004175">
    <property type="term" value="F:endopeptidase activity"/>
    <property type="evidence" value="ECO:0007669"/>
    <property type="project" value="UniProtKB-ARBA"/>
</dbReference>
<comment type="caution">
    <text evidence="3">The sequence shown here is derived from an EMBL/GenBank/DDBJ whole genome shotgun (WGS) entry which is preliminary data.</text>
</comment>
<sequence length="153" mass="17269">MENIIQKYFSDNDLRYVLVLFLIYVIYVAILSLTSFMHIIPRSIPVILHWSTQYLLAAAEEESLFRFVPLVIAFEKNIQTKGLIIISIACSVGFALIHGAYLEIFTTGVLGFLMSIIFIGLNKKKKRYASSFIALIIVHALFNMGATFGSLIK</sequence>
<dbReference type="Proteomes" id="UP000177579">
    <property type="component" value="Unassembled WGS sequence"/>
</dbReference>
<feature type="domain" description="CAAX prenyl protease 2/Lysostaphin resistance protein A-like" evidence="2">
    <location>
        <begin position="47"/>
        <end position="144"/>
    </location>
</feature>
<keyword evidence="1" id="KW-0812">Transmembrane</keyword>
<gene>
    <name evidence="3" type="ORF">A2531_06945</name>
</gene>